<keyword evidence="3" id="KW-1185">Reference proteome</keyword>
<sequence length="56" mass="6377">MSRKDVIAALKAHCKELDEKKLQFERMIQALELEEVAEGEPAGSEEEEEEENDDAD</sequence>
<name>A0A392VAZ1_9FABA</name>
<proteinExistence type="predicted"/>
<dbReference type="AlphaFoldDB" id="A0A392VAZ1"/>
<evidence type="ECO:0000256" key="1">
    <source>
        <dbReference type="SAM" id="MobiDB-lite"/>
    </source>
</evidence>
<evidence type="ECO:0000313" key="3">
    <source>
        <dbReference type="Proteomes" id="UP000265520"/>
    </source>
</evidence>
<dbReference type="Proteomes" id="UP000265520">
    <property type="component" value="Unassembled WGS sequence"/>
</dbReference>
<protein>
    <submittedName>
        <fullName evidence="2">Uncharacterized protein</fullName>
    </submittedName>
</protein>
<organism evidence="2 3">
    <name type="scientific">Trifolium medium</name>
    <dbReference type="NCBI Taxonomy" id="97028"/>
    <lineage>
        <taxon>Eukaryota</taxon>
        <taxon>Viridiplantae</taxon>
        <taxon>Streptophyta</taxon>
        <taxon>Embryophyta</taxon>
        <taxon>Tracheophyta</taxon>
        <taxon>Spermatophyta</taxon>
        <taxon>Magnoliopsida</taxon>
        <taxon>eudicotyledons</taxon>
        <taxon>Gunneridae</taxon>
        <taxon>Pentapetalae</taxon>
        <taxon>rosids</taxon>
        <taxon>fabids</taxon>
        <taxon>Fabales</taxon>
        <taxon>Fabaceae</taxon>
        <taxon>Papilionoideae</taxon>
        <taxon>50 kb inversion clade</taxon>
        <taxon>NPAAA clade</taxon>
        <taxon>Hologalegina</taxon>
        <taxon>IRL clade</taxon>
        <taxon>Trifolieae</taxon>
        <taxon>Trifolium</taxon>
    </lineage>
</organism>
<dbReference type="EMBL" id="LXQA011090399">
    <property type="protein sequence ID" value="MCI84419.1"/>
    <property type="molecule type" value="Genomic_DNA"/>
</dbReference>
<accession>A0A392VAZ1</accession>
<evidence type="ECO:0000313" key="2">
    <source>
        <dbReference type="EMBL" id="MCI84419.1"/>
    </source>
</evidence>
<feature type="non-terminal residue" evidence="2">
    <location>
        <position position="56"/>
    </location>
</feature>
<comment type="caution">
    <text evidence="2">The sequence shown here is derived from an EMBL/GenBank/DDBJ whole genome shotgun (WGS) entry which is preliminary data.</text>
</comment>
<feature type="region of interest" description="Disordered" evidence="1">
    <location>
        <begin position="33"/>
        <end position="56"/>
    </location>
</feature>
<reference evidence="2 3" key="1">
    <citation type="journal article" date="2018" name="Front. Plant Sci.">
        <title>Red Clover (Trifolium pratense) and Zigzag Clover (T. medium) - A Picture of Genomic Similarities and Differences.</title>
        <authorList>
            <person name="Dluhosova J."/>
            <person name="Istvanek J."/>
            <person name="Nedelnik J."/>
            <person name="Repkova J."/>
        </authorList>
    </citation>
    <scope>NUCLEOTIDE SEQUENCE [LARGE SCALE GENOMIC DNA]</scope>
    <source>
        <strain evidence="3">cv. 10/8</strain>
        <tissue evidence="2">Leaf</tissue>
    </source>
</reference>